<dbReference type="InterPro" id="IPR027065">
    <property type="entry name" value="Lon_Prtase"/>
</dbReference>
<feature type="domain" description="PDZ" evidence="3">
    <location>
        <begin position="159"/>
        <end position="226"/>
    </location>
</feature>
<feature type="region of interest" description="Disordered" evidence="1">
    <location>
        <begin position="1"/>
        <end position="24"/>
    </location>
</feature>
<feature type="compositionally biased region" description="Pro residues" evidence="1">
    <location>
        <begin position="1"/>
        <end position="12"/>
    </location>
</feature>
<sequence length="383" mass="38957">METDDAPPPVAPGAPAVADPVAPPPPLRPPRARWHPIWWVLGTCLVLVALLVGAAGVVRAPYVVFAPGSAFDTEEAISTPGTESYPSDGEVLFLTVSLRGASRQIGYVEAAVGWLRGDYDVAPRKAIIGDQTGAENRQQSLQAMTGSQEVASKVALEHLGYDVPTEGTGAQVLSVVRDAPVAEVLAPGDVIVGVDGEEIDLDSQLRAALADEAPGDEVALAVQRGGEGDPVDVATELVADPEDTERALLGVGVATRDLSYELPFPVDIDTEDVGGPSAGLALTLGILDHLTPGSLTGGIDVATTGTMEPDGTVGEVGGVAQKAVAARAAGATLMLVPEAELDDATRLAPEDLRVVGVADLDDALAALAEVGGNALELDTSGGG</sequence>
<keyword evidence="2" id="KW-0812">Transmembrane</keyword>
<gene>
    <name evidence="4" type="ORF">PO878_02330</name>
</gene>
<reference evidence="4" key="1">
    <citation type="submission" date="2023-01" db="EMBL/GenBank/DDBJ databases">
        <title>The diversity of Class Acidimicrobiia in South China Sea sediment environments and the proposal of Iamia marina sp. nov., a novel species of the genus Iamia.</title>
        <authorList>
            <person name="He Y."/>
            <person name="Tian X."/>
        </authorList>
    </citation>
    <scope>NUCLEOTIDE SEQUENCE</scope>
    <source>
        <strain evidence="4">DSM 19957</strain>
    </source>
</reference>
<proteinExistence type="predicted"/>
<dbReference type="SUPFAM" id="SSF50156">
    <property type="entry name" value="PDZ domain-like"/>
    <property type="match status" value="1"/>
</dbReference>
<dbReference type="PROSITE" id="PS50106">
    <property type="entry name" value="PDZ"/>
    <property type="match status" value="1"/>
</dbReference>
<protein>
    <submittedName>
        <fullName evidence="4">PDZ domain-containing protein</fullName>
    </submittedName>
</protein>
<dbReference type="InterPro" id="IPR036034">
    <property type="entry name" value="PDZ_sf"/>
</dbReference>
<evidence type="ECO:0000256" key="1">
    <source>
        <dbReference type="SAM" id="MobiDB-lite"/>
    </source>
</evidence>
<dbReference type="AlphaFoldDB" id="A0AAE9YGX0"/>
<dbReference type="InterPro" id="IPR014721">
    <property type="entry name" value="Ribsml_uS5_D2-typ_fold_subgr"/>
</dbReference>
<keyword evidence="2" id="KW-1133">Transmembrane helix</keyword>
<dbReference type="EMBL" id="CP116942">
    <property type="protein sequence ID" value="WCO67556.1"/>
    <property type="molecule type" value="Genomic_DNA"/>
</dbReference>
<dbReference type="GO" id="GO:0006508">
    <property type="term" value="P:proteolysis"/>
    <property type="evidence" value="ECO:0007669"/>
    <property type="project" value="InterPro"/>
</dbReference>
<dbReference type="Proteomes" id="UP001216390">
    <property type="component" value="Chromosome"/>
</dbReference>
<dbReference type="PANTHER" id="PTHR10046">
    <property type="entry name" value="ATP DEPENDENT LON PROTEASE FAMILY MEMBER"/>
    <property type="match status" value="1"/>
</dbReference>
<dbReference type="GO" id="GO:0030163">
    <property type="term" value="P:protein catabolic process"/>
    <property type="evidence" value="ECO:0007669"/>
    <property type="project" value="InterPro"/>
</dbReference>
<dbReference type="GO" id="GO:0004176">
    <property type="term" value="F:ATP-dependent peptidase activity"/>
    <property type="evidence" value="ECO:0007669"/>
    <property type="project" value="InterPro"/>
</dbReference>
<dbReference type="InterPro" id="IPR001478">
    <property type="entry name" value="PDZ"/>
</dbReference>
<evidence type="ECO:0000259" key="3">
    <source>
        <dbReference type="PROSITE" id="PS50106"/>
    </source>
</evidence>
<dbReference type="Pfam" id="PF13180">
    <property type="entry name" value="PDZ_2"/>
    <property type="match status" value="1"/>
</dbReference>
<dbReference type="Pfam" id="PF05362">
    <property type="entry name" value="Lon_C"/>
    <property type="match status" value="1"/>
</dbReference>
<dbReference type="InterPro" id="IPR020568">
    <property type="entry name" value="Ribosomal_Su5_D2-typ_SF"/>
</dbReference>
<evidence type="ECO:0000313" key="4">
    <source>
        <dbReference type="EMBL" id="WCO67556.1"/>
    </source>
</evidence>
<keyword evidence="5" id="KW-1185">Reference proteome</keyword>
<dbReference type="KEGG" id="ima:PO878_02330"/>
<evidence type="ECO:0000313" key="5">
    <source>
        <dbReference type="Proteomes" id="UP001216390"/>
    </source>
</evidence>
<keyword evidence="2" id="KW-0472">Membrane</keyword>
<organism evidence="4 5">
    <name type="scientific">Iamia majanohamensis</name>
    <dbReference type="NCBI Taxonomy" id="467976"/>
    <lineage>
        <taxon>Bacteria</taxon>
        <taxon>Bacillati</taxon>
        <taxon>Actinomycetota</taxon>
        <taxon>Acidimicrobiia</taxon>
        <taxon>Acidimicrobiales</taxon>
        <taxon>Iamiaceae</taxon>
        <taxon>Iamia</taxon>
    </lineage>
</organism>
<dbReference type="SMART" id="SM00228">
    <property type="entry name" value="PDZ"/>
    <property type="match status" value="1"/>
</dbReference>
<dbReference type="SUPFAM" id="SSF54211">
    <property type="entry name" value="Ribosomal protein S5 domain 2-like"/>
    <property type="match status" value="1"/>
</dbReference>
<name>A0AAE9YGX0_9ACTN</name>
<dbReference type="GO" id="GO:0005524">
    <property type="term" value="F:ATP binding"/>
    <property type="evidence" value="ECO:0007669"/>
    <property type="project" value="InterPro"/>
</dbReference>
<dbReference type="Gene3D" id="2.30.42.10">
    <property type="match status" value="1"/>
</dbReference>
<feature type="transmembrane region" description="Helical" evidence="2">
    <location>
        <begin position="37"/>
        <end position="58"/>
    </location>
</feature>
<evidence type="ECO:0000256" key="2">
    <source>
        <dbReference type="SAM" id="Phobius"/>
    </source>
</evidence>
<dbReference type="RefSeq" id="WP_272737077.1">
    <property type="nucleotide sequence ID" value="NZ_CP116942.1"/>
</dbReference>
<dbReference type="InterPro" id="IPR008269">
    <property type="entry name" value="Lon_proteolytic"/>
</dbReference>
<dbReference type="GO" id="GO:0004252">
    <property type="term" value="F:serine-type endopeptidase activity"/>
    <property type="evidence" value="ECO:0007669"/>
    <property type="project" value="InterPro"/>
</dbReference>
<dbReference type="Gene3D" id="3.30.230.10">
    <property type="match status" value="1"/>
</dbReference>
<accession>A0AAE9YGX0</accession>